<dbReference type="EMBL" id="CP017415">
    <property type="protein sequence ID" value="AOU96910.1"/>
    <property type="molecule type" value="Genomic_DNA"/>
</dbReference>
<gene>
    <name evidence="1" type="ORF">BI364_01815</name>
</gene>
<dbReference type="KEGG" id="aprs:BI364_01815"/>
<proteinExistence type="predicted"/>
<reference evidence="2" key="1">
    <citation type="submission" date="2016-09" db="EMBL/GenBank/DDBJ databases">
        <title>Acidihalobacter prosperus F5.</title>
        <authorList>
            <person name="Khaleque H.N."/>
            <person name="Ramsay J.P."/>
            <person name="Kaksonen A.H."/>
            <person name="Boxall N.J."/>
            <person name="Watkin E.L.J."/>
        </authorList>
    </citation>
    <scope>NUCLEOTIDE SEQUENCE [LARGE SCALE GENOMIC DNA]</scope>
    <source>
        <strain evidence="2">F5</strain>
    </source>
</reference>
<organism evidence="1 2">
    <name type="scientific">Acidihalobacter yilgarnensis</name>
    <dbReference type="NCBI Taxonomy" id="2819280"/>
    <lineage>
        <taxon>Bacteria</taxon>
        <taxon>Pseudomonadati</taxon>
        <taxon>Pseudomonadota</taxon>
        <taxon>Gammaproteobacteria</taxon>
        <taxon>Chromatiales</taxon>
        <taxon>Ectothiorhodospiraceae</taxon>
        <taxon>Acidihalobacter</taxon>
    </lineage>
</organism>
<evidence type="ECO:0000313" key="1">
    <source>
        <dbReference type="EMBL" id="AOU96910.1"/>
    </source>
</evidence>
<accession>A0A1D8IKA8</accession>
<protein>
    <submittedName>
        <fullName evidence="1">Uncharacterized protein</fullName>
    </submittedName>
</protein>
<keyword evidence="2" id="KW-1185">Reference proteome</keyword>
<sequence length="117" mass="12380">MIINVMRGCLSEVSATLKALRGQVAETKEGDALRNGLFFSLDLNLAAIHLLGIKLMEAEPVGEVDLSGAERVVLGMAGSFMAEPVAQLIDDALEGFAVPDERVSRELASGAAGRRLQ</sequence>
<evidence type="ECO:0000313" key="2">
    <source>
        <dbReference type="Proteomes" id="UP000095401"/>
    </source>
</evidence>
<dbReference type="Proteomes" id="UP000095401">
    <property type="component" value="Chromosome"/>
</dbReference>
<name>A0A1D8IKA8_9GAMM</name>
<dbReference type="AlphaFoldDB" id="A0A1D8IKA8"/>